<evidence type="ECO:0000256" key="2">
    <source>
        <dbReference type="SAM" id="SignalP"/>
    </source>
</evidence>
<dbReference type="Pfam" id="PF04076">
    <property type="entry name" value="BOF"/>
    <property type="match status" value="1"/>
</dbReference>
<dbReference type="AlphaFoldDB" id="A0A4R1KKR4"/>
<dbReference type="OrthoDB" id="598245at2"/>
<dbReference type="PANTHER" id="PTHR36571:SF1">
    <property type="entry name" value="PROTEIN YGIW"/>
    <property type="match status" value="1"/>
</dbReference>
<dbReference type="SUPFAM" id="SSF101756">
    <property type="entry name" value="Hypothetical protein YgiW"/>
    <property type="match status" value="1"/>
</dbReference>
<evidence type="ECO:0000313" key="3">
    <source>
        <dbReference type="EMBL" id="TCK64990.1"/>
    </source>
</evidence>
<organism evidence="3 4">
    <name type="scientific">Lonepinella koalarum</name>
    <dbReference type="NCBI Taxonomy" id="53417"/>
    <lineage>
        <taxon>Bacteria</taxon>
        <taxon>Pseudomonadati</taxon>
        <taxon>Pseudomonadota</taxon>
        <taxon>Gammaproteobacteria</taxon>
        <taxon>Pasteurellales</taxon>
        <taxon>Pasteurellaceae</taxon>
        <taxon>Lonepinella</taxon>
    </lineage>
</organism>
<dbReference type="InterPro" id="IPR005220">
    <property type="entry name" value="CarO-like"/>
</dbReference>
<name>A0A4R1KKR4_9PAST</name>
<dbReference type="InterPro" id="IPR036700">
    <property type="entry name" value="BOBF_sf"/>
</dbReference>
<dbReference type="EMBL" id="SMGJ01000011">
    <property type="protein sequence ID" value="TCK64990.1"/>
    <property type="molecule type" value="Genomic_DNA"/>
</dbReference>
<keyword evidence="1 2" id="KW-0732">Signal</keyword>
<proteinExistence type="predicted"/>
<feature type="signal peptide" evidence="2">
    <location>
        <begin position="1"/>
        <end position="18"/>
    </location>
</feature>
<gene>
    <name evidence="3" type="ORF">EV692_2375</name>
</gene>
<keyword evidence="4" id="KW-1185">Reference proteome</keyword>
<reference evidence="3 4" key="1">
    <citation type="submission" date="2019-03" db="EMBL/GenBank/DDBJ databases">
        <title>Genomic Encyclopedia of Type Strains, Phase IV (KMG-IV): sequencing the most valuable type-strain genomes for metagenomic binning, comparative biology and taxonomic classification.</title>
        <authorList>
            <person name="Goeker M."/>
        </authorList>
    </citation>
    <scope>NUCLEOTIDE SEQUENCE [LARGE SCALE GENOMIC DNA]</scope>
    <source>
        <strain evidence="3 4">DSM 10053</strain>
    </source>
</reference>
<sequence length="120" mass="13195">MKKLLTIALIAASTIVFAKANDNLKGGFSGGYSGTQTTVAQALKAKDDTQVILTGYITRQIDHDEFLFKDSTGEIKIEVEDRAWNGLNISPNDKIMIQGKVDQEAFKAAEIEVYNIRKAD</sequence>
<accession>A0A4R1KKR4</accession>
<dbReference type="Proteomes" id="UP000295496">
    <property type="component" value="Unassembled WGS sequence"/>
</dbReference>
<dbReference type="PANTHER" id="PTHR36571">
    <property type="entry name" value="PROTEIN YGIW"/>
    <property type="match status" value="1"/>
</dbReference>
<evidence type="ECO:0000256" key="1">
    <source>
        <dbReference type="ARBA" id="ARBA00022729"/>
    </source>
</evidence>
<feature type="chain" id="PRO_5030099068" evidence="2">
    <location>
        <begin position="19"/>
        <end position="120"/>
    </location>
</feature>
<evidence type="ECO:0000313" key="4">
    <source>
        <dbReference type="Proteomes" id="UP000295496"/>
    </source>
</evidence>
<dbReference type="RefSeq" id="WP_132302927.1">
    <property type="nucleotide sequence ID" value="NZ_CP170642.1"/>
</dbReference>
<comment type="caution">
    <text evidence="3">The sequence shown here is derived from an EMBL/GenBank/DDBJ whole genome shotgun (WGS) entry which is preliminary data.</text>
</comment>
<dbReference type="Gene3D" id="2.40.50.200">
    <property type="entry name" value="Bacterial OB-fold"/>
    <property type="match status" value="1"/>
</dbReference>
<dbReference type="NCBIfam" id="NF033674">
    <property type="entry name" value="stress_OB_fold"/>
    <property type="match status" value="1"/>
</dbReference>
<protein>
    <submittedName>
        <fullName evidence="3">Uncharacterized protein (TIGR00156 family)</fullName>
    </submittedName>
</protein>